<name>A0A1G8I9N8_9HYPH</name>
<evidence type="ECO:0000256" key="1">
    <source>
        <dbReference type="SAM" id="MobiDB-lite"/>
    </source>
</evidence>
<dbReference type="EMBL" id="FNEE01000001">
    <property type="protein sequence ID" value="SDI15572.1"/>
    <property type="molecule type" value="Genomic_DNA"/>
</dbReference>
<dbReference type="Proteomes" id="UP000198894">
    <property type="component" value="Unassembled WGS sequence"/>
</dbReference>
<accession>A0A1G8I9N8</accession>
<feature type="region of interest" description="Disordered" evidence="1">
    <location>
        <begin position="50"/>
        <end position="73"/>
    </location>
</feature>
<evidence type="ECO:0000313" key="2">
    <source>
        <dbReference type="EMBL" id="SDI15572.1"/>
    </source>
</evidence>
<feature type="compositionally biased region" description="Polar residues" evidence="1">
    <location>
        <begin position="54"/>
        <end position="66"/>
    </location>
</feature>
<protein>
    <submittedName>
        <fullName evidence="2">Uncharacterized protein</fullName>
    </submittedName>
</protein>
<sequence length="73" mass="8074">MPTIYNKRQNSDGLWEVYDNESEEAVVVDGMPLSGLDELEANEAIRKLKRGEVTSDNIPPTAQSGWPPTKDGI</sequence>
<gene>
    <name evidence="2" type="ORF">SAMN05428953_101304</name>
</gene>
<reference evidence="3" key="1">
    <citation type="submission" date="2016-10" db="EMBL/GenBank/DDBJ databases">
        <authorList>
            <person name="Varghese N."/>
            <person name="Submissions S."/>
        </authorList>
    </citation>
    <scope>NUCLEOTIDE SEQUENCE [LARGE SCALE GENOMIC DNA]</scope>
    <source>
        <strain evidence="3">CGMCC 1.11022</strain>
    </source>
</reference>
<keyword evidence="3" id="KW-1185">Reference proteome</keyword>
<dbReference type="AlphaFoldDB" id="A0A1G8I9N8"/>
<organism evidence="2 3">
    <name type="scientific">Mesorhizobium muleiense</name>
    <dbReference type="NCBI Taxonomy" id="1004279"/>
    <lineage>
        <taxon>Bacteria</taxon>
        <taxon>Pseudomonadati</taxon>
        <taxon>Pseudomonadota</taxon>
        <taxon>Alphaproteobacteria</taxon>
        <taxon>Hyphomicrobiales</taxon>
        <taxon>Phyllobacteriaceae</taxon>
        <taxon>Mesorhizobium</taxon>
    </lineage>
</organism>
<evidence type="ECO:0000313" key="3">
    <source>
        <dbReference type="Proteomes" id="UP000198894"/>
    </source>
</evidence>
<proteinExistence type="predicted"/>
<dbReference type="RefSeq" id="WP_091590181.1">
    <property type="nucleotide sequence ID" value="NZ_FNEE01000001.1"/>
</dbReference>